<dbReference type="EMBL" id="CP003989">
    <property type="protein sequence ID" value="AGA34800.1"/>
    <property type="molecule type" value="Genomic_DNA"/>
</dbReference>
<evidence type="ECO:0000313" key="1">
    <source>
        <dbReference type="EMBL" id="AGA34800.1"/>
    </source>
</evidence>
<keyword evidence="2" id="KW-1185">Reference proteome</keyword>
<sequence length="392" mass="41989">MLVGDADSLWLYNIADGTLVAGASYEIADVSGVTTTEDGRFGVINVRGDGQQFRFLDSGVWVLDHVDHVHLEVDDPELLTFSINGSDHGTGRPAHVVSRDGRVALFFDGDAETDPAVAVILRRSALESGGNPPPVSLTGNGHHGLALPAAEDTVIMSVAEGEGRARTGVRIYDDGGAEIGAFPQSCPGLHGYAAIGPHYLLGCHRTDGAGGVLRITHDPDAVHPGDRFIEAQITYPEGALHISNFAYHPESPWAVAPWGTEAMIRVNPTADALSEDDILNLPARQCGYAMRDDHGQDLLVLTVDGFLHSVDVANWAVHSSMQVMTPFECAGTRPVLRSVGGFAYLTRPADSDLIEIDLDHDGEITQAIELTEPPVRMTLFRHPASLVDYGDH</sequence>
<dbReference type="eggNOG" id="COG3391">
    <property type="taxonomic scope" value="Bacteria"/>
</dbReference>
<reference evidence="1" key="1">
    <citation type="submission" date="2015-12" db="EMBL/GenBank/DDBJ databases">
        <authorList>
            <person name="Tikhonova T.V."/>
            <person name="Pavlov A.R."/>
            <person name="Beletsky A.V."/>
            <person name="Mardanov A.V."/>
            <person name="Sorokin D.Y."/>
            <person name="Ravin N.V."/>
            <person name="Popov V.O."/>
        </authorList>
    </citation>
    <scope>NUCLEOTIDE SEQUENCE</scope>
    <source>
        <strain evidence="1">DSM 14787</strain>
    </source>
</reference>
<dbReference type="HOGENOM" id="CLU_046994_0_0_6"/>
<gene>
    <name evidence="1" type="ordered locus">TVNIR_3163</name>
</gene>
<proteinExistence type="predicted"/>
<organism evidence="1 2">
    <name type="scientific">Thioalkalivibrio nitratireducens (strain DSM 14787 / UNIQEM 213 / ALEN2)</name>
    <dbReference type="NCBI Taxonomy" id="1255043"/>
    <lineage>
        <taxon>Bacteria</taxon>
        <taxon>Pseudomonadati</taxon>
        <taxon>Pseudomonadota</taxon>
        <taxon>Gammaproteobacteria</taxon>
        <taxon>Chromatiales</taxon>
        <taxon>Ectothiorhodospiraceae</taxon>
        <taxon>Thioalkalivibrio</taxon>
    </lineage>
</organism>
<evidence type="ECO:0000313" key="2">
    <source>
        <dbReference type="Proteomes" id="UP000010809"/>
    </source>
</evidence>
<dbReference type="STRING" id="1255043.TVNIR_3163"/>
<dbReference type="AlphaFoldDB" id="L0E0Q4"/>
<dbReference type="Proteomes" id="UP000010809">
    <property type="component" value="Chromosome"/>
</dbReference>
<name>L0E0Q4_THIND</name>
<dbReference type="PATRIC" id="fig|1255043.3.peg.3191"/>
<dbReference type="KEGG" id="tni:TVNIR_3163"/>
<protein>
    <submittedName>
        <fullName evidence="1">Secreted protein</fullName>
    </submittedName>
</protein>
<accession>L0E0Q4</accession>